<dbReference type="GO" id="GO:0001708">
    <property type="term" value="P:cell fate specification"/>
    <property type="evidence" value="ECO:0007669"/>
    <property type="project" value="TreeGrafter"/>
</dbReference>
<evidence type="ECO:0000256" key="6">
    <source>
        <dbReference type="PROSITE-ProRule" id="PRU00201"/>
    </source>
</evidence>
<sequence length="241" mass="27921">FQDEVKEESEEESPSFTATDGSLEIECSLEGRELWEQFYDVGTEMIVTKSGRRMFPTVKVSVRTNDTVGILYVFLDIVPADQKRYRYFFNKSCWKAVGDAERSPKARLLMHPSSPFTRDQLQNDAISFEKAKLTNNIKEQREGHFIIKSMHKYQPRVHIVRRDKNNPIHDPLTVRLSKESYRSFVFEKTQFVGVTAYQNQLITKLKIVHNPFAKGFRDSGERNSDYESGQKTTNTPLLPPS</sequence>
<evidence type="ECO:0000256" key="5">
    <source>
        <dbReference type="ARBA" id="ARBA00023242"/>
    </source>
</evidence>
<keyword evidence="2" id="KW-0805">Transcription regulation</keyword>
<comment type="caution">
    <text evidence="6">Lacks conserved residue(s) required for the propagation of feature annotation.</text>
</comment>
<gene>
    <name evidence="9" type="ORF">PMAYCL1PPCAC_19513</name>
</gene>
<dbReference type="PROSITE" id="PS01283">
    <property type="entry name" value="TBOX_1"/>
    <property type="match status" value="1"/>
</dbReference>
<accession>A0AAN5I2B7</accession>
<protein>
    <recommendedName>
        <fullName evidence="8">T-box domain-containing protein</fullName>
    </recommendedName>
</protein>
<dbReference type="GO" id="GO:0005634">
    <property type="term" value="C:nucleus"/>
    <property type="evidence" value="ECO:0007669"/>
    <property type="project" value="UniProtKB-SubCell"/>
</dbReference>
<reference evidence="10" key="1">
    <citation type="submission" date="2022-10" db="EMBL/GenBank/DDBJ databases">
        <title>Genome assembly of Pristionchus species.</title>
        <authorList>
            <person name="Yoshida K."/>
            <person name="Sommer R.J."/>
        </authorList>
    </citation>
    <scope>NUCLEOTIDE SEQUENCE [LARGE SCALE GENOMIC DNA]</scope>
    <source>
        <strain evidence="10">RS5460</strain>
    </source>
</reference>
<dbReference type="GO" id="GO:0007507">
    <property type="term" value="P:heart development"/>
    <property type="evidence" value="ECO:0007669"/>
    <property type="project" value="TreeGrafter"/>
</dbReference>
<dbReference type="GO" id="GO:0000785">
    <property type="term" value="C:chromatin"/>
    <property type="evidence" value="ECO:0007669"/>
    <property type="project" value="TreeGrafter"/>
</dbReference>
<evidence type="ECO:0000313" key="9">
    <source>
        <dbReference type="EMBL" id="GMR49318.1"/>
    </source>
</evidence>
<dbReference type="InterPro" id="IPR046360">
    <property type="entry name" value="T-box_DNA-bd"/>
</dbReference>
<feature type="compositionally biased region" description="Polar residues" evidence="7">
    <location>
        <begin position="226"/>
        <end position="241"/>
    </location>
</feature>
<evidence type="ECO:0000256" key="2">
    <source>
        <dbReference type="ARBA" id="ARBA00023015"/>
    </source>
</evidence>
<keyword evidence="10" id="KW-1185">Reference proteome</keyword>
<dbReference type="PRINTS" id="PR00937">
    <property type="entry name" value="TBOX"/>
</dbReference>
<dbReference type="InterPro" id="IPR001699">
    <property type="entry name" value="TF_T-box"/>
</dbReference>
<evidence type="ECO:0000256" key="7">
    <source>
        <dbReference type="SAM" id="MobiDB-lite"/>
    </source>
</evidence>
<evidence type="ECO:0000259" key="8">
    <source>
        <dbReference type="PROSITE" id="PS50252"/>
    </source>
</evidence>
<keyword evidence="3 6" id="KW-0238">DNA-binding</keyword>
<evidence type="ECO:0000256" key="3">
    <source>
        <dbReference type="ARBA" id="ARBA00023125"/>
    </source>
</evidence>
<dbReference type="PANTHER" id="PTHR11267">
    <property type="entry name" value="T-BOX PROTEIN-RELATED"/>
    <property type="match status" value="1"/>
</dbReference>
<dbReference type="GO" id="GO:0000981">
    <property type="term" value="F:DNA-binding transcription factor activity, RNA polymerase II-specific"/>
    <property type="evidence" value="ECO:0007669"/>
    <property type="project" value="TreeGrafter"/>
</dbReference>
<proteinExistence type="predicted"/>
<dbReference type="Pfam" id="PF00907">
    <property type="entry name" value="T-box"/>
    <property type="match status" value="1"/>
</dbReference>
<dbReference type="SMART" id="SM00425">
    <property type="entry name" value="TBOX"/>
    <property type="match status" value="1"/>
</dbReference>
<dbReference type="EMBL" id="BTRK01000004">
    <property type="protein sequence ID" value="GMR49318.1"/>
    <property type="molecule type" value="Genomic_DNA"/>
</dbReference>
<feature type="non-terminal residue" evidence="9">
    <location>
        <position position="241"/>
    </location>
</feature>
<feature type="domain" description="T-box" evidence="8">
    <location>
        <begin position="29"/>
        <end position="218"/>
    </location>
</feature>
<dbReference type="SUPFAM" id="SSF49417">
    <property type="entry name" value="p53-like transcription factors"/>
    <property type="match status" value="1"/>
</dbReference>
<feature type="compositionally biased region" description="Basic and acidic residues" evidence="7">
    <location>
        <begin position="215"/>
        <end position="225"/>
    </location>
</feature>
<comment type="caution">
    <text evidence="9">The sequence shown here is derived from an EMBL/GenBank/DDBJ whole genome shotgun (WGS) entry which is preliminary data.</text>
</comment>
<dbReference type="AlphaFoldDB" id="A0AAN5I2B7"/>
<evidence type="ECO:0000256" key="1">
    <source>
        <dbReference type="ARBA" id="ARBA00004123"/>
    </source>
</evidence>
<dbReference type="PANTHER" id="PTHR11267:SF190">
    <property type="entry name" value="T-BOX TRANSCRIPTION FACTOR TBX20"/>
    <property type="match status" value="1"/>
</dbReference>
<dbReference type="GO" id="GO:0045893">
    <property type="term" value="P:positive regulation of DNA-templated transcription"/>
    <property type="evidence" value="ECO:0007669"/>
    <property type="project" value="InterPro"/>
</dbReference>
<dbReference type="InterPro" id="IPR008967">
    <property type="entry name" value="p53-like_TF_DNA-bd_sf"/>
</dbReference>
<dbReference type="InterPro" id="IPR036960">
    <property type="entry name" value="T-box_sf"/>
</dbReference>
<keyword evidence="5 6" id="KW-0539">Nucleus</keyword>
<dbReference type="Gene3D" id="2.60.40.820">
    <property type="entry name" value="Transcription factor, T-box"/>
    <property type="match status" value="1"/>
</dbReference>
<dbReference type="InterPro" id="IPR018186">
    <property type="entry name" value="TF_T-box_CS"/>
</dbReference>
<dbReference type="PROSITE" id="PS50252">
    <property type="entry name" value="TBOX_3"/>
    <property type="match status" value="1"/>
</dbReference>
<evidence type="ECO:0000313" key="10">
    <source>
        <dbReference type="Proteomes" id="UP001328107"/>
    </source>
</evidence>
<keyword evidence="4" id="KW-0804">Transcription</keyword>
<dbReference type="Proteomes" id="UP001328107">
    <property type="component" value="Unassembled WGS sequence"/>
</dbReference>
<feature type="region of interest" description="Disordered" evidence="7">
    <location>
        <begin position="214"/>
        <end position="241"/>
    </location>
</feature>
<dbReference type="GO" id="GO:0000978">
    <property type="term" value="F:RNA polymerase II cis-regulatory region sequence-specific DNA binding"/>
    <property type="evidence" value="ECO:0007669"/>
    <property type="project" value="InterPro"/>
</dbReference>
<organism evidence="9 10">
    <name type="scientific">Pristionchus mayeri</name>
    <dbReference type="NCBI Taxonomy" id="1317129"/>
    <lineage>
        <taxon>Eukaryota</taxon>
        <taxon>Metazoa</taxon>
        <taxon>Ecdysozoa</taxon>
        <taxon>Nematoda</taxon>
        <taxon>Chromadorea</taxon>
        <taxon>Rhabditida</taxon>
        <taxon>Rhabditina</taxon>
        <taxon>Diplogasteromorpha</taxon>
        <taxon>Diplogasteroidea</taxon>
        <taxon>Neodiplogasteridae</taxon>
        <taxon>Pristionchus</taxon>
    </lineage>
</organism>
<feature type="non-terminal residue" evidence="9">
    <location>
        <position position="1"/>
    </location>
</feature>
<evidence type="ECO:0000256" key="4">
    <source>
        <dbReference type="ARBA" id="ARBA00023163"/>
    </source>
</evidence>
<comment type="subcellular location">
    <subcellularLocation>
        <location evidence="1 6">Nucleus</location>
    </subcellularLocation>
</comment>
<name>A0AAN5I2B7_9BILA</name>